<dbReference type="Gene3D" id="3.30.300.30">
    <property type="match status" value="1"/>
</dbReference>
<comment type="similarity">
    <text evidence="1">Belongs to the ATP-dependent AMP-binding enzyme family.</text>
</comment>
<dbReference type="InterPro" id="IPR000873">
    <property type="entry name" value="AMP-dep_synth/lig_dom"/>
</dbReference>
<reference evidence="5 6" key="1">
    <citation type="journal article" date="1991" name="Int. J. Syst. Bacteriol.">
        <title>Description of the erythromycin-producing bacterium Arthrobacter sp. strain NRRL B-3381 as Aeromicrobium erythreum gen. nov., sp. nov.</title>
        <authorList>
            <person name="Miller E.S."/>
            <person name="Woese C.R."/>
            <person name="Brenner S."/>
        </authorList>
    </citation>
    <scope>NUCLEOTIDE SEQUENCE [LARGE SCALE GENOMIC DNA]</scope>
    <source>
        <strain evidence="5 6">AR18</strain>
    </source>
</reference>
<dbReference type="GO" id="GO:0031956">
    <property type="term" value="F:medium-chain fatty acid-CoA ligase activity"/>
    <property type="evidence" value="ECO:0007669"/>
    <property type="project" value="TreeGrafter"/>
</dbReference>
<evidence type="ECO:0000259" key="3">
    <source>
        <dbReference type="Pfam" id="PF00501"/>
    </source>
</evidence>
<evidence type="ECO:0000313" key="6">
    <source>
        <dbReference type="Proteomes" id="UP000067689"/>
    </source>
</evidence>
<dbReference type="PANTHER" id="PTHR43201">
    <property type="entry name" value="ACYL-COA SYNTHETASE"/>
    <property type="match status" value="1"/>
</dbReference>
<accession>A0A0U4CPM8</accession>
<feature type="domain" description="AMP-dependent synthetase/ligase" evidence="3">
    <location>
        <begin position="1"/>
        <end position="275"/>
    </location>
</feature>
<dbReference type="InterPro" id="IPR042099">
    <property type="entry name" value="ANL_N_sf"/>
</dbReference>
<dbReference type="InterPro" id="IPR025110">
    <property type="entry name" value="AMP-bd_C"/>
</dbReference>
<evidence type="ECO:0000256" key="2">
    <source>
        <dbReference type="ARBA" id="ARBA00022598"/>
    </source>
</evidence>
<evidence type="ECO:0000259" key="4">
    <source>
        <dbReference type="Pfam" id="PF13193"/>
    </source>
</evidence>
<dbReference type="AlphaFoldDB" id="A0A0U4CPM8"/>
<dbReference type="PANTHER" id="PTHR43201:SF5">
    <property type="entry name" value="MEDIUM-CHAIN ACYL-COA LIGASE ACSF2, MITOCHONDRIAL"/>
    <property type="match status" value="1"/>
</dbReference>
<dbReference type="PATRIC" id="fig|2041.4.peg.2133"/>
<gene>
    <name evidence="5" type="ORF">AERYTH_10205</name>
</gene>
<keyword evidence="2" id="KW-0436">Ligase</keyword>
<evidence type="ECO:0000313" key="5">
    <source>
        <dbReference type="EMBL" id="ALX05046.1"/>
    </source>
</evidence>
<evidence type="ECO:0000256" key="1">
    <source>
        <dbReference type="ARBA" id="ARBA00006432"/>
    </source>
</evidence>
<dbReference type="STRING" id="2041.AERYTH_10205"/>
<feature type="domain" description="AMP-binding enzyme C-terminal" evidence="4">
    <location>
        <begin position="343"/>
        <end position="414"/>
    </location>
</feature>
<dbReference type="KEGG" id="aer:AERYTH_10205"/>
<protein>
    <submittedName>
        <fullName evidence="5">AMP-dependent synthetase</fullName>
    </submittedName>
</protein>
<dbReference type="SUPFAM" id="SSF56801">
    <property type="entry name" value="Acetyl-CoA synthetase-like"/>
    <property type="match status" value="1"/>
</dbReference>
<dbReference type="Pfam" id="PF13193">
    <property type="entry name" value="AMP-binding_C"/>
    <property type="match status" value="1"/>
</dbReference>
<dbReference type="Pfam" id="PF00501">
    <property type="entry name" value="AMP-binding"/>
    <property type="match status" value="1"/>
</dbReference>
<name>A0A0U4CPM8_9ACTN</name>
<dbReference type="Proteomes" id="UP000067689">
    <property type="component" value="Chromosome"/>
</dbReference>
<dbReference type="Gene3D" id="3.40.50.12780">
    <property type="entry name" value="N-terminal domain of ligase-like"/>
    <property type="match status" value="1"/>
</dbReference>
<sequence length="420" mass="45999">MAGALRARGLGTGDRLVLLCPGEPAYASVVLGAARSGVVPVPLDPRLTAWERERVLGDLDAALVVDDSAALRALLDGPAADLAPDPLCRPMHFTSGTTGRPKGVWSGLLEPDDARDLVVEERELWGFRADDVDLVVSPIYHSAPLRFATGTLLAGGSIAVLPHFDATAFVDAVAQVRPTTMFCVPAHLQRLQQHLDETGDEPDLSSFRLVAHAGAPCPEPVRRRAHAQFGERTVWEFYGSTEGQWTACRGDAWHERPGSVGRARPGRVVTVDDEDQLWCVVPRWGRFTYWRDEEKTAQAWRDTPDGPAFTVGDLGRVEDGWVYLDARRSDLVISGGVNVYPAEVEAALEDLPGVLEVAVFGRPDERWGQRVVAAYVGDADEETLRARALERLAPPKRPKEYLRLDALPRTATGKVRRTEL</sequence>
<organism evidence="5 6">
    <name type="scientific">Aeromicrobium erythreum</name>
    <dbReference type="NCBI Taxonomy" id="2041"/>
    <lineage>
        <taxon>Bacteria</taxon>
        <taxon>Bacillati</taxon>
        <taxon>Actinomycetota</taxon>
        <taxon>Actinomycetes</taxon>
        <taxon>Propionibacteriales</taxon>
        <taxon>Nocardioidaceae</taxon>
        <taxon>Aeromicrobium</taxon>
    </lineage>
</organism>
<keyword evidence="6" id="KW-1185">Reference proteome</keyword>
<dbReference type="InterPro" id="IPR045851">
    <property type="entry name" value="AMP-bd_C_sf"/>
</dbReference>
<dbReference type="EMBL" id="CP011502">
    <property type="protein sequence ID" value="ALX05046.1"/>
    <property type="molecule type" value="Genomic_DNA"/>
</dbReference>
<proteinExistence type="inferred from homology"/>
<dbReference type="GO" id="GO:0006631">
    <property type="term" value="P:fatty acid metabolic process"/>
    <property type="evidence" value="ECO:0007669"/>
    <property type="project" value="TreeGrafter"/>
</dbReference>